<dbReference type="Gene3D" id="1.10.150.20">
    <property type="entry name" value="5' to 3' exonuclease, C-terminal subdomain"/>
    <property type="match status" value="2"/>
</dbReference>
<dbReference type="FunFam" id="1.20.1060.10:FF:000001">
    <property type="entry name" value="DNA polymerase I"/>
    <property type="match status" value="1"/>
</dbReference>
<dbReference type="CDD" id="cd09859">
    <property type="entry name" value="PIN_53EXO"/>
    <property type="match status" value="1"/>
</dbReference>
<dbReference type="FunFam" id="1.10.150.20:FF:000003">
    <property type="entry name" value="DNA polymerase I"/>
    <property type="match status" value="1"/>
</dbReference>
<dbReference type="CDD" id="cd09898">
    <property type="entry name" value="H3TH_53EXO"/>
    <property type="match status" value="1"/>
</dbReference>
<evidence type="ECO:0000256" key="4">
    <source>
        <dbReference type="ARBA" id="ARBA00020311"/>
    </source>
</evidence>
<dbReference type="GO" id="GO:0006302">
    <property type="term" value="P:double-strand break repair"/>
    <property type="evidence" value="ECO:0007669"/>
    <property type="project" value="TreeGrafter"/>
</dbReference>
<dbReference type="SUPFAM" id="SSF53098">
    <property type="entry name" value="Ribonuclease H-like"/>
    <property type="match status" value="1"/>
</dbReference>
<dbReference type="InterPro" id="IPR008918">
    <property type="entry name" value="HhH2"/>
</dbReference>
<evidence type="ECO:0000256" key="3">
    <source>
        <dbReference type="ARBA" id="ARBA00012417"/>
    </source>
</evidence>
<keyword evidence="11 19" id="KW-0378">Hydrolase</keyword>
<dbReference type="FunFam" id="3.30.420.10:FF:000026">
    <property type="entry name" value="DNA polymerase I"/>
    <property type="match status" value="1"/>
</dbReference>
<dbReference type="SMART" id="SM00279">
    <property type="entry name" value="HhH2"/>
    <property type="match status" value="1"/>
</dbReference>
<dbReference type="InterPro" id="IPR002421">
    <property type="entry name" value="5-3_exonuclease"/>
</dbReference>
<dbReference type="Pfam" id="PF02739">
    <property type="entry name" value="5_3_exonuc_N"/>
    <property type="match status" value="1"/>
</dbReference>
<evidence type="ECO:0000256" key="13">
    <source>
        <dbReference type="ARBA" id="ARBA00022932"/>
    </source>
</evidence>
<evidence type="ECO:0000256" key="11">
    <source>
        <dbReference type="ARBA" id="ARBA00022801"/>
    </source>
</evidence>
<dbReference type="PANTHER" id="PTHR10133:SF27">
    <property type="entry name" value="DNA POLYMERASE NU"/>
    <property type="match status" value="1"/>
</dbReference>
<dbReference type="GO" id="GO:0004519">
    <property type="term" value="F:endonuclease activity"/>
    <property type="evidence" value="ECO:0007669"/>
    <property type="project" value="UniProtKB-KW"/>
</dbReference>
<dbReference type="SMART" id="SM00474">
    <property type="entry name" value="35EXOc"/>
    <property type="match status" value="1"/>
</dbReference>
<dbReference type="SUPFAM" id="SSF47807">
    <property type="entry name" value="5' to 3' exonuclease, C-terminal subdomain"/>
    <property type="match status" value="1"/>
</dbReference>
<dbReference type="EC" id="2.7.7.7" evidence="3 18"/>
<dbReference type="Pfam" id="PF01367">
    <property type="entry name" value="5_3_exonuc"/>
    <property type="match status" value="1"/>
</dbReference>
<comment type="caution">
    <text evidence="23">The sequence shown here is derived from an EMBL/GenBank/DDBJ whole genome shotgun (WGS) entry which is preliminary data.</text>
</comment>
<evidence type="ECO:0000256" key="14">
    <source>
        <dbReference type="ARBA" id="ARBA00022958"/>
    </source>
</evidence>
<evidence type="ECO:0000259" key="22">
    <source>
        <dbReference type="SMART" id="SM00482"/>
    </source>
</evidence>
<dbReference type="FunFam" id="3.40.50.1010:FF:000001">
    <property type="entry name" value="DNA polymerase I"/>
    <property type="match status" value="1"/>
</dbReference>
<dbReference type="InterPro" id="IPR019760">
    <property type="entry name" value="DNA-dir_DNA_pol_A_CS"/>
</dbReference>
<comment type="function">
    <text evidence="19">In addition to polymerase activity, this DNA polymerase exhibits 3'-5' and 5'-3' exonuclease activity.</text>
</comment>
<evidence type="ECO:0000256" key="2">
    <source>
        <dbReference type="ARBA" id="ARBA00011541"/>
    </source>
</evidence>
<evidence type="ECO:0000256" key="9">
    <source>
        <dbReference type="ARBA" id="ARBA00022759"/>
    </source>
</evidence>
<dbReference type="NCBIfam" id="NF004397">
    <property type="entry name" value="PRK05755.1"/>
    <property type="match status" value="1"/>
</dbReference>
<keyword evidence="10 19" id="KW-0227">DNA damage</keyword>
<evidence type="ECO:0000256" key="1">
    <source>
        <dbReference type="ARBA" id="ARBA00007705"/>
    </source>
</evidence>
<dbReference type="InterPro" id="IPR036279">
    <property type="entry name" value="5-3_exonuclease_C_sf"/>
</dbReference>
<sequence>MSDHAPAPFILVDGSSYLFRAFHGLPPLTNSKGKDTGAIYGVVNMLKSLLKEYQPTHMAVVFDAKGKTFRNDMYAEYKANRPEMPPELRDQIAPLHEIIKAMGLPLVVVPDVEADDVIGTLAAQATALEMACLISTGDKDMAQLVNDHVTLINTMNNQITDREGVVEKFGVPAEFIIDFLALKGDKVDNIPGVPGVGDKSAQAMINGIGGIDDIYNNLDKLAELSFRGAKTMAAKMAEHEEQARLSYQLATIVTDLDLTVSPQTLTPSEPDLDALIALYSEYEFKRWFSEASAIKSSDSGDKNTETEDVAEAGVTESVINADNYQTVFDEAQIEDWIAKIKASTLVAFDTETTSLDYMQAELVGMSFCVAEGEACYIPVGHKDPTAPQQLDKAWVLSKFKPLLEDPSIKKVGQHIKYDKNVLANEGITLNGIAFDTMLESYVLNSTATRHDMDSLSMAYLHHKTISFEEIAGKGAKQLTFDLIPIEQAAPYAAEDADITLRLHNAIWQKLAPLEKQKDVLLNIEIPLSGVLSRIEQQGVNIDSQRLQQQSQDLAVRIAELEKEVHEKAGEAFNLGSPKQLQAILFDKLSLPVIKKTPKGAPSTSEDVLQELAEDYELPRMIIEYRGLSKLKSTYTDKLPKMVNHRTGRVHTSYHQAVTATGRLSSSDPNLQNIPIRNAEGRRVRQAFVPDEGYVIVAADYSQIELRIMAHLSKDKGLLDAFKHGLDVHRATAAEVFGIPTEQVTDSQRRSAKAINFGLIYGMSAFGLAKQLHISRQDAQGYMNTYFERYPGVLSYMESTREKVKSDGYVETVFGRRLYLPEIRSSNGARRKGAERAAINAPMQGTAADIIKMAMIKVDEWIQGLKDDSVKMIMQVHDELVFEIKQQNVEAHCKTIKTLMESASELDVPLIVDVGKGHNWDEAH</sequence>
<dbReference type="RefSeq" id="WP_124028149.1">
    <property type="nucleotide sequence ID" value="NZ_JBHRSN010000006.1"/>
</dbReference>
<dbReference type="NCBIfam" id="TIGR00593">
    <property type="entry name" value="pola"/>
    <property type="match status" value="1"/>
</dbReference>
<keyword evidence="24" id="KW-1185">Reference proteome</keyword>
<evidence type="ECO:0000256" key="12">
    <source>
        <dbReference type="ARBA" id="ARBA00022839"/>
    </source>
</evidence>
<dbReference type="CDD" id="cd08637">
    <property type="entry name" value="DNA_pol_A_pol_I_C"/>
    <property type="match status" value="1"/>
</dbReference>
<keyword evidence="6 19" id="KW-0548">Nucleotidyltransferase</keyword>
<evidence type="ECO:0000256" key="8">
    <source>
        <dbReference type="ARBA" id="ARBA00022722"/>
    </source>
</evidence>
<dbReference type="InterPro" id="IPR036397">
    <property type="entry name" value="RNaseH_sf"/>
</dbReference>
<dbReference type="GO" id="GO:0008409">
    <property type="term" value="F:5'-3' exonuclease activity"/>
    <property type="evidence" value="ECO:0007669"/>
    <property type="project" value="UniProtKB-UniRule"/>
</dbReference>
<accession>A0A3N5Y1F1</accession>
<comment type="catalytic activity">
    <reaction evidence="17 19">
        <text>DNA(n) + a 2'-deoxyribonucleoside 5'-triphosphate = DNA(n+1) + diphosphate</text>
        <dbReference type="Rhea" id="RHEA:22508"/>
        <dbReference type="Rhea" id="RHEA-COMP:17339"/>
        <dbReference type="Rhea" id="RHEA-COMP:17340"/>
        <dbReference type="ChEBI" id="CHEBI:33019"/>
        <dbReference type="ChEBI" id="CHEBI:61560"/>
        <dbReference type="ChEBI" id="CHEBI:173112"/>
        <dbReference type="EC" id="2.7.7.7"/>
    </reaction>
</comment>
<dbReference type="SMART" id="SM00482">
    <property type="entry name" value="POLAc"/>
    <property type="match status" value="1"/>
</dbReference>
<dbReference type="Proteomes" id="UP000275281">
    <property type="component" value="Unassembled WGS sequence"/>
</dbReference>
<keyword evidence="15 19" id="KW-0238">DNA-binding</keyword>
<feature type="domain" description="5'-3' exonuclease" evidence="21">
    <location>
        <begin position="7"/>
        <end position="268"/>
    </location>
</feature>
<evidence type="ECO:0000256" key="18">
    <source>
        <dbReference type="NCBIfam" id="TIGR00593"/>
    </source>
</evidence>
<evidence type="ECO:0000256" key="19">
    <source>
        <dbReference type="RuleBase" id="RU004460"/>
    </source>
</evidence>
<dbReference type="Gene3D" id="3.30.70.370">
    <property type="match status" value="1"/>
</dbReference>
<keyword evidence="9" id="KW-0255">Endonuclease</keyword>
<dbReference type="Pfam" id="PF01612">
    <property type="entry name" value="DNA_pol_A_exo1"/>
    <property type="match status" value="1"/>
</dbReference>
<keyword evidence="8" id="KW-0540">Nuclease</keyword>
<dbReference type="InterPro" id="IPR043502">
    <property type="entry name" value="DNA/RNA_pol_sf"/>
</dbReference>
<name>A0A3N5Y1F1_9ALTE</name>
<dbReference type="CDD" id="cd06139">
    <property type="entry name" value="DNA_polA_I_Ecoli_like_exo"/>
    <property type="match status" value="1"/>
</dbReference>
<dbReference type="InterPro" id="IPR020045">
    <property type="entry name" value="DNA_polI_H3TH"/>
</dbReference>
<evidence type="ECO:0000259" key="21">
    <source>
        <dbReference type="SMART" id="SM00475"/>
    </source>
</evidence>
<keyword evidence="13 19" id="KW-0239">DNA-directed DNA polymerase</keyword>
<dbReference type="InterPro" id="IPR020046">
    <property type="entry name" value="5-3_exonucl_a-hlix_arch_N"/>
</dbReference>
<dbReference type="InterPro" id="IPR012337">
    <property type="entry name" value="RNaseH-like_sf"/>
</dbReference>
<dbReference type="Gene3D" id="3.40.50.1010">
    <property type="entry name" value="5'-nuclease"/>
    <property type="match status" value="1"/>
</dbReference>
<keyword evidence="14" id="KW-0630">Potassium</keyword>
<keyword evidence="12 19" id="KW-0269">Exonuclease</keyword>
<feature type="domain" description="DNA-directed DNA polymerase family A palm" evidence="22">
    <location>
        <begin position="680"/>
        <end position="887"/>
    </location>
</feature>
<proteinExistence type="inferred from homology"/>
<comment type="similarity">
    <text evidence="1 19">Belongs to the DNA polymerase type-A family.</text>
</comment>
<feature type="domain" description="3'-5' exonuclease" evidence="20">
    <location>
        <begin position="324"/>
        <end position="511"/>
    </location>
</feature>
<protein>
    <recommendedName>
        <fullName evidence="4 18">DNA polymerase I</fullName>
        <ecNumber evidence="3 18">2.7.7.7</ecNumber>
    </recommendedName>
</protein>
<comment type="subunit">
    <text evidence="2">Single-chain monomer with multiple functions.</text>
</comment>
<dbReference type="PROSITE" id="PS00447">
    <property type="entry name" value="DNA_POLYMERASE_A"/>
    <property type="match status" value="1"/>
</dbReference>
<dbReference type="OrthoDB" id="9806424at2"/>
<keyword evidence="16 19" id="KW-0234">DNA repair</keyword>
<dbReference type="SUPFAM" id="SSF88723">
    <property type="entry name" value="PIN domain-like"/>
    <property type="match status" value="1"/>
</dbReference>
<dbReference type="EMBL" id="RPOK01000003">
    <property type="protein sequence ID" value="RPJ66793.1"/>
    <property type="molecule type" value="Genomic_DNA"/>
</dbReference>
<dbReference type="PRINTS" id="PR00868">
    <property type="entry name" value="DNAPOLI"/>
</dbReference>
<keyword evidence="7 19" id="KW-0235">DNA replication</keyword>
<dbReference type="FunFam" id="1.10.150.20:FF:000002">
    <property type="entry name" value="DNA polymerase I"/>
    <property type="match status" value="1"/>
</dbReference>
<dbReference type="GO" id="GO:0003677">
    <property type="term" value="F:DNA binding"/>
    <property type="evidence" value="ECO:0007669"/>
    <property type="project" value="UniProtKB-UniRule"/>
</dbReference>
<dbReference type="InterPro" id="IPR001098">
    <property type="entry name" value="DNA-dir_DNA_pol_A_palm_dom"/>
</dbReference>
<dbReference type="GO" id="GO:0003887">
    <property type="term" value="F:DNA-directed DNA polymerase activity"/>
    <property type="evidence" value="ECO:0007669"/>
    <property type="project" value="UniProtKB-UniRule"/>
</dbReference>
<evidence type="ECO:0000256" key="10">
    <source>
        <dbReference type="ARBA" id="ARBA00022763"/>
    </source>
</evidence>
<evidence type="ECO:0000256" key="7">
    <source>
        <dbReference type="ARBA" id="ARBA00022705"/>
    </source>
</evidence>
<dbReference type="AlphaFoldDB" id="A0A3N5Y1F1"/>
<evidence type="ECO:0000256" key="15">
    <source>
        <dbReference type="ARBA" id="ARBA00023125"/>
    </source>
</evidence>
<evidence type="ECO:0000256" key="5">
    <source>
        <dbReference type="ARBA" id="ARBA00022679"/>
    </source>
</evidence>
<dbReference type="Gene3D" id="1.20.1060.10">
    <property type="entry name" value="Taq DNA Polymerase, Chain T, domain 4"/>
    <property type="match status" value="1"/>
</dbReference>
<dbReference type="Gene3D" id="3.30.420.10">
    <property type="entry name" value="Ribonuclease H-like superfamily/Ribonuclease H"/>
    <property type="match status" value="1"/>
</dbReference>
<dbReference type="InterPro" id="IPR002562">
    <property type="entry name" value="3'-5'_exonuclease_dom"/>
</dbReference>
<evidence type="ECO:0000256" key="17">
    <source>
        <dbReference type="ARBA" id="ARBA00049244"/>
    </source>
</evidence>
<dbReference type="InterPro" id="IPR029060">
    <property type="entry name" value="PIN-like_dom_sf"/>
</dbReference>
<evidence type="ECO:0000313" key="24">
    <source>
        <dbReference type="Proteomes" id="UP000275281"/>
    </source>
</evidence>
<evidence type="ECO:0000256" key="6">
    <source>
        <dbReference type="ARBA" id="ARBA00022695"/>
    </source>
</evidence>
<organism evidence="23 24">
    <name type="scientific">Alteromonas sediminis</name>
    <dbReference type="NCBI Taxonomy" id="2259342"/>
    <lineage>
        <taxon>Bacteria</taxon>
        <taxon>Pseudomonadati</taxon>
        <taxon>Pseudomonadota</taxon>
        <taxon>Gammaproteobacteria</taxon>
        <taxon>Alteromonadales</taxon>
        <taxon>Alteromonadaceae</taxon>
        <taxon>Alteromonas/Salinimonas group</taxon>
        <taxon>Alteromonas</taxon>
    </lineage>
</organism>
<reference evidence="23 24" key="1">
    <citation type="submission" date="2018-11" db="EMBL/GenBank/DDBJ databases">
        <authorList>
            <person name="Ye M.-Q."/>
            <person name="Du Z.-J."/>
        </authorList>
    </citation>
    <scope>NUCLEOTIDE SEQUENCE [LARGE SCALE GENOMIC DNA]</scope>
    <source>
        <strain evidence="23 24">U0105</strain>
    </source>
</reference>
<dbReference type="InterPro" id="IPR018320">
    <property type="entry name" value="DNA_polymerase_1"/>
</dbReference>
<evidence type="ECO:0000256" key="16">
    <source>
        <dbReference type="ARBA" id="ARBA00023204"/>
    </source>
</evidence>
<dbReference type="SMART" id="SM00475">
    <property type="entry name" value="53EXOc"/>
    <property type="match status" value="1"/>
</dbReference>
<evidence type="ECO:0000313" key="23">
    <source>
        <dbReference type="EMBL" id="RPJ66793.1"/>
    </source>
</evidence>
<gene>
    <name evidence="19 23" type="primary">polA</name>
    <name evidence="23" type="ORF">DRW07_12005</name>
</gene>
<dbReference type="GO" id="GO:0006261">
    <property type="term" value="P:DNA-templated DNA replication"/>
    <property type="evidence" value="ECO:0007669"/>
    <property type="project" value="UniProtKB-UniRule"/>
</dbReference>
<dbReference type="InterPro" id="IPR002298">
    <property type="entry name" value="DNA_polymerase_A"/>
</dbReference>
<dbReference type="GO" id="GO:0008408">
    <property type="term" value="F:3'-5' exonuclease activity"/>
    <property type="evidence" value="ECO:0007669"/>
    <property type="project" value="UniProtKB-UniRule"/>
</dbReference>
<evidence type="ECO:0000259" key="20">
    <source>
        <dbReference type="SMART" id="SM00474"/>
    </source>
</evidence>
<dbReference type="Pfam" id="PF00476">
    <property type="entry name" value="DNA_pol_A"/>
    <property type="match status" value="1"/>
</dbReference>
<dbReference type="SUPFAM" id="SSF56672">
    <property type="entry name" value="DNA/RNA polymerases"/>
    <property type="match status" value="1"/>
</dbReference>
<dbReference type="PANTHER" id="PTHR10133">
    <property type="entry name" value="DNA POLYMERASE I"/>
    <property type="match status" value="1"/>
</dbReference>
<keyword evidence="5 19" id="KW-0808">Transferase</keyword>